<reference evidence="1 3" key="2">
    <citation type="submission" date="2016-12" db="EMBL/GenBank/DDBJ databases">
        <title>Clostridium tepidum sp. nov., a close relative of Clostridium sporogenes and Clostridium botulinum Group I.</title>
        <authorList>
            <person name="Dobritsa A.P."/>
            <person name="Kutumbaka K."/>
            <person name="Werner K."/>
            <person name="Samadpour M."/>
        </authorList>
    </citation>
    <scope>NUCLEOTIDE SEQUENCE [LARGE SCALE GENOMIC DNA]</scope>
    <source>
        <strain evidence="1 3">PE</strain>
    </source>
</reference>
<organism evidence="2 4">
    <name type="scientific">Clostridium tepidum</name>
    <dbReference type="NCBI Taxonomy" id="1962263"/>
    <lineage>
        <taxon>Bacteria</taxon>
        <taxon>Bacillati</taxon>
        <taxon>Bacillota</taxon>
        <taxon>Clostridia</taxon>
        <taxon>Eubacteriales</taxon>
        <taxon>Clostridiaceae</taxon>
        <taxon>Clostridium</taxon>
    </lineage>
</organism>
<reference evidence="2 4" key="1">
    <citation type="submission" date="2016-12" db="EMBL/GenBank/DDBJ databases">
        <title>Clostridium tepidum sp. nov., a close relative of Clostridium sporogenes and Clostridium botulinum Group I.</title>
        <authorList>
            <person name="Dobritsa A.P."/>
            <person name="Kutumbaka K.K."/>
            <person name="Werner K."/>
            <person name="Wiedmann M."/>
            <person name="Asmus A."/>
            <person name="Samadpour M."/>
        </authorList>
    </citation>
    <scope>NUCLEOTIDE SEQUENCE [LARGE SCALE GENOMIC DNA]</scope>
    <source>
        <strain evidence="2 4">IEH 97212</strain>
    </source>
</reference>
<dbReference type="AlphaFoldDB" id="A0A1S9I0P5"/>
<dbReference type="InterPro" id="IPR051805">
    <property type="entry name" value="Dehydratase_Activator_Redct"/>
</dbReference>
<name>A0A1S9I0P5_9CLOT</name>
<dbReference type="PANTHER" id="PTHR32329:SF4">
    <property type="entry name" value="ACTIVATOR OF 2-HYDROXYACYL-COA DEHYDRATASE"/>
    <property type="match status" value="1"/>
</dbReference>
<evidence type="ECO:0000313" key="2">
    <source>
        <dbReference type="EMBL" id="OOO63903.1"/>
    </source>
</evidence>
<dbReference type="EMBL" id="MRAE01000051">
    <property type="protein sequence ID" value="OOO63903.1"/>
    <property type="molecule type" value="Genomic_DNA"/>
</dbReference>
<dbReference type="PANTHER" id="PTHR32329">
    <property type="entry name" value="BIFUNCTIONAL PROTEIN [INCLUDES 2-HYDROXYACYL-COA DEHYDRATASE (N-TER) AND ITS ACTIVATOR DOMAIN (C_TERM)-RELATED"/>
    <property type="match status" value="1"/>
</dbReference>
<sequence length="81" mass="9809">MKMTNRVRPYEKIKNSTKLLYLKWLYMIREIKRRYPYLNIAPIDYDPGASKINQLNRIKFMLSTAIKNLEKDKQSKVEIKD</sequence>
<dbReference type="EMBL" id="MRAD01000010">
    <property type="protein sequence ID" value="OOO61725.1"/>
    <property type="molecule type" value="Genomic_DNA"/>
</dbReference>
<gene>
    <name evidence="1" type="ORF">BS637_10650</name>
    <name evidence="2" type="ORF">BS638_12940</name>
</gene>
<protein>
    <submittedName>
        <fullName evidence="2">Uncharacterized protein</fullName>
    </submittedName>
</protein>
<dbReference type="Proteomes" id="UP000190206">
    <property type="component" value="Unassembled WGS sequence"/>
</dbReference>
<proteinExistence type="predicted"/>
<keyword evidence="3" id="KW-1185">Reference proteome</keyword>
<comment type="caution">
    <text evidence="2">The sequence shown here is derived from an EMBL/GenBank/DDBJ whole genome shotgun (WGS) entry which is preliminary data.</text>
</comment>
<accession>A0A1S9I0P5</accession>
<dbReference type="Proteomes" id="UP000190256">
    <property type="component" value="Unassembled WGS sequence"/>
</dbReference>
<dbReference type="STRING" id="1962263.BS637_10650"/>
<evidence type="ECO:0000313" key="4">
    <source>
        <dbReference type="Proteomes" id="UP000190256"/>
    </source>
</evidence>
<evidence type="ECO:0000313" key="3">
    <source>
        <dbReference type="Proteomes" id="UP000190206"/>
    </source>
</evidence>
<evidence type="ECO:0000313" key="1">
    <source>
        <dbReference type="EMBL" id="OOO61725.1"/>
    </source>
</evidence>